<reference evidence="2" key="1">
    <citation type="submission" date="2020-05" db="EMBL/GenBank/DDBJ databases">
        <title>WGS assembly of Panicum virgatum.</title>
        <authorList>
            <person name="Lovell J.T."/>
            <person name="Jenkins J."/>
            <person name="Shu S."/>
            <person name="Juenger T.E."/>
            <person name="Schmutz J."/>
        </authorList>
    </citation>
    <scope>NUCLEOTIDE SEQUENCE</scope>
    <source>
        <strain evidence="2">AP13</strain>
    </source>
</reference>
<accession>A0A8T0MG69</accession>
<dbReference type="Proteomes" id="UP000823388">
    <property type="component" value="Chromosome 9N"/>
</dbReference>
<proteinExistence type="predicted"/>
<evidence type="ECO:0000256" key="1">
    <source>
        <dbReference type="SAM" id="MobiDB-lite"/>
    </source>
</evidence>
<dbReference type="AlphaFoldDB" id="A0A8T0MG69"/>
<evidence type="ECO:0000313" key="2">
    <source>
        <dbReference type="EMBL" id="KAG2534174.1"/>
    </source>
</evidence>
<sequence length="115" mass="11793">MQVQDGPWFPSPEGAGGRSVRLGVASSPGHHRRREGQPAHTSSIRLSNWLSIHPGAHLHPGLDAADYGAARPTPCSVAGPVAVVARHCPGYGRASPSPSVGVSGRAWPLTAGLPA</sequence>
<protein>
    <submittedName>
        <fullName evidence="2">Uncharacterized protein</fullName>
    </submittedName>
</protein>
<organism evidence="2 3">
    <name type="scientific">Panicum virgatum</name>
    <name type="common">Blackwell switchgrass</name>
    <dbReference type="NCBI Taxonomy" id="38727"/>
    <lineage>
        <taxon>Eukaryota</taxon>
        <taxon>Viridiplantae</taxon>
        <taxon>Streptophyta</taxon>
        <taxon>Embryophyta</taxon>
        <taxon>Tracheophyta</taxon>
        <taxon>Spermatophyta</taxon>
        <taxon>Magnoliopsida</taxon>
        <taxon>Liliopsida</taxon>
        <taxon>Poales</taxon>
        <taxon>Poaceae</taxon>
        <taxon>PACMAD clade</taxon>
        <taxon>Panicoideae</taxon>
        <taxon>Panicodae</taxon>
        <taxon>Paniceae</taxon>
        <taxon>Panicinae</taxon>
        <taxon>Panicum</taxon>
        <taxon>Panicum sect. Hiantes</taxon>
    </lineage>
</organism>
<feature type="region of interest" description="Disordered" evidence="1">
    <location>
        <begin position="1"/>
        <end position="42"/>
    </location>
</feature>
<dbReference type="EMBL" id="CM029054">
    <property type="protein sequence ID" value="KAG2534174.1"/>
    <property type="molecule type" value="Genomic_DNA"/>
</dbReference>
<gene>
    <name evidence="2" type="ORF">PVAP13_9NG032446</name>
</gene>
<evidence type="ECO:0000313" key="3">
    <source>
        <dbReference type="Proteomes" id="UP000823388"/>
    </source>
</evidence>
<comment type="caution">
    <text evidence="2">The sequence shown here is derived from an EMBL/GenBank/DDBJ whole genome shotgun (WGS) entry which is preliminary data.</text>
</comment>
<name>A0A8T0MG69_PANVG</name>
<keyword evidence="3" id="KW-1185">Reference proteome</keyword>